<dbReference type="InterPro" id="IPR001461">
    <property type="entry name" value="Aspartic_peptidase_A1"/>
</dbReference>
<evidence type="ECO:0000259" key="3">
    <source>
        <dbReference type="PROSITE" id="PS51767"/>
    </source>
</evidence>
<dbReference type="PANTHER" id="PTHR47966:SF51">
    <property type="entry name" value="BETA-SITE APP-CLEAVING ENZYME, ISOFORM A-RELATED"/>
    <property type="match status" value="1"/>
</dbReference>
<dbReference type="InterPro" id="IPR021109">
    <property type="entry name" value="Peptidase_aspartic_dom_sf"/>
</dbReference>
<reference evidence="4" key="1">
    <citation type="submission" date="2014-03" db="EMBL/GenBank/DDBJ databases">
        <title>The sialotranscriptome of Amblyomma triste, Amblyomma parvum and Amblyomma cajennense ticks, uncovered by 454-based RNA-seq.</title>
        <authorList>
            <person name="Garcia G.R."/>
            <person name="Gardinassi L.G."/>
            <person name="Ribeiro J.M."/>
            <person name="Anatriello E."/>
            <person name="Ferreira B.R."/>
            <person name="Moreira H.N."/>
            <person name="Mafra C."/>
            <person name="Olegario M.M."/>
            <person name="Szabo P.J."/>
            <person name="Miranda-Santos I.K."/>
            <person name="Maruyama S.R."/>
        </authorList>
    </citation>
    <scope>NUCLEOTIDE SEQUENCE</scope>
    <source>
        <strain evidence="4">Mato Grasso do Sul</strain>
        <tissue evidence="4">Salivary glands</tissue>
    </source>
</reference>
<dbReference type="AlphaFoldDB" id="A0A023GFX4"/>
<dbReference type="GO" id="GO:0006508">
    <property type="term" value="P:proteolysis"/>
    <property type="evidence" value="ECO:0007669"/>
    <property type="project" value="UniProtKB-KW"/>
</dbReference>
<dbReference type="SUPFAM" id="SSF50630">
    <property type="entry name" value="Acid proteases"/>
    <property type="match status" value="1"/>
</dbReference>
<dbReference type="GO" id="GO:0004190">
    <property type="term" value="F:aspartic-type endopeptidase activity"/>
    <property type="evidence" value="ECO:0007669"/>
    <property type="project" value="InterPro"/>
</dbReference>
<dbReference type="InterPro" id="IPR033121">
    <property type="entry name" value="PEPTIDASE_A1"/>
</dbReference>
<proteinExistence type="evidence at transcript level"/>
<keyword evidence="4" id="KW-0378">Hydrolase</keyword>
<feature type="disulfide bond" evidence="2">
    <location>
        <begin position="72"/>
        <end position="76"/>
    </location>
</feature>
<keyword evidence="2" id="KW-1015">Disulfide bond</keyword>
<dbReference type="PROSITE" id="PS51767">
    <property type="entry name" value="PEPTIDASE_A1"/>
    <property type="match status" value="1"/>
</dbReference>
<protein>
    <submittedName>
        <fullName evidence="4">Putative aspartyl protease ixodes scapularis aspartyl protease</fullName>
    </submittedName>
</protein>
<name>A0A023GFX4_AMBTT</name>
<dbReference type="EMBL" id="GBBM01002611">
    <property type="protein sequence ID" value="JAC32807.1"/>
    <property type="molecule type" value="mRNA"/>
</dbReference>
<dbReference type="Pfam" id="PF00026">
    <property type="entry name" value="Asp"/>
    <property type="match status" value="1"/>
</dbReference>
<dbReference type="Gene3D" id="2.40.70.10">
    <property type="entry name" value="Acid Proteases"/>
    <property type="match status" value="1"/>
</dbReference>
<evidence type="ECO:0000256" key="1">
    <source>
        <dbReference type="ARBA" id="ARBA00007447"/>
    </source>
</evidence>
<accession>A0A023GFX4</accession>
<dbReference type="PRINTS" id="PR00792">
    <property type="entry name" value="PEPSIN"/>
</dbReference>
<sequence length="202" mass="22202">SRPVFVFANLIKRGLITKPLLAFFFSHEGGEALFGDVDDNRYKGSLTFTGVQGTNWIFNLQTIRIGDTQTICINGCPARTAPADPYIRGPGPDIVRINGILGATKTADGTYVVDCRNKMRLPNIGFTISGQEFVLKQVEYIVEVQTPNGTQCNSGFVEAQGQFNTTWNLGHIFLRSVYTVLEAPLDDGAFLGHRVGFAYCSR</sequence>
<organism evidence="4">
    <name type="scientific">Amblyomma triste</name>
    <name type="common">Neotropical tick</name>
    <dbReference type="NCBI Taxonomy" id="251400"/>
    <lineage>
        <taxon>Eukaryota</taxon>
        <taxon>Metazoa</taxon>
        <taxon>Ecdysozoa</taxon>
        <taxon>Arthropoda</taxon>
        <taxon>Chelicerata</taxon>
        <taxon>Arachnida</taxon>
        <taxon>Acari</taxon>
        <taxon>Parasitiformes</taxon>
        <taxon>Ixodida</taxon>
        <taxon>Ixodoidea</taxon>
        <taxon>Ixodidae</taxon>
        <taxon>Amblyomminae</taxon>
        <taxon>Amblyomma</taxon>
    </lineage>
</organism>
<dbReference type="PANTHER" id="PTHR47966">
    <property type="entry name" value="BETA-SITE APP-CLEAVING ENZYME, ISOFORM A-RELATED"/>
    <property type="match status" value="1"/>
</dbReference>
<evidence type="ECO:0000313" key="4">
    <source>
        <dbReference type="EMBL" id="JAC32807.1"/>
    </source>
</evidence>
<comment type="similarity">
    <text evidence="1">Belongs to the peptidase A1 family.</text>
</comment>
<feature type="non-terminal residue" evidence="4">
    <location>
        <position position="1"/>
    </location>
</feature>
<feature type="domain" description="Peptidase A1" evidence="3">
    <location>
        <begin position="1"/>
        <end position="198"/>
    </location>
</feature>
<evidence type="ECO:0000256" key="2">
    <source>
        <dbReference type="PIRSR" id="PIRSR601461-2"/>
    </source>
</evidence>
<keyword evidence="4" id="KW-0645">Protease</keyword>